<accession>A0A1I7XCJ1</accession>
<reference evidence="2" key="1">
    <citation type="submission" date="2016-11" db="UniProtKB">
        <authorList>
            <consortium name="WormBaseParasite"/>
        </authorList>
    </citation>
    <scope>IDENTIFICATION</scope>
</reference>
<proteinExistence type="predicted"/>
<name>A0A1I7XCJ1_HETBA</name>
<sequence>MIIIIIIIIIYWFVEQTYWQTQDRNWLSGSNLGRLNQLPPTKEVTTI</sequence>
<dbReference type="AlphaFoldDB" id="A0A1I7XCJ1"/>
<evidence type="ECO:0000313" key="1">
    <source>
        <dbReference type="Proteomes" id="UP000095283"/>
    </source>
</evidence>
<dbReference type="Proteomes" id="UP000095283">
    <property type="component" value="Unplaced"/>
</dbReference>
<dbReference type="WBParaSite" id="Hba_15166">
    <property type="protein sequence ID" value="Hba_15166"/>
    <property type="gene ID" value="Hba_15166"/>
</dbReference>
<organism evidence="1 2">
    <name type="scientific">Heterorhabditis bacteriophora</name>
    <name type="common">Entomopathogenic nematode worm</name>
    <dbReference type="NCBI Taxonomy" id="37862"/>
    <lineage>
        <taxon>Eukaryota</taxon>
        <taxon>Metazoa</taxon>
        <taxon>Ecdysozoa</taxon>
        <taxon>Nematoda</taxon>
        <taxon>Chromadorea</taxon>
        <taxon>Rhabditida</taxon>
        <taxon>Rhabditina</taxon>
        <taxon>Rhabditomorpha</taxon>
        <taxon>Strongyloidea</taxon>
        <taxon>Heterorhabditidae</taxon>
        <taxon>Heterorhabditis</taxon>
    </lineage>
</organism>
<evidence type="ECO:0000313" key="2">
    <source>
        <dbReference type="WBParaSite" id="Hba_15166"/>
    </source>
</evidence>
<keyword evidence="1" id="KW-1185">Reference proteome</keyword>
<protein>
    <submittedName>
        <fullName evidence="2">Uncharacterized protein</fullName>
    </submittedName>
</protein>